<evidence type="ECO:0000256" key="7">
    <source>
        <dbReference type="ARBA" id="ARBA00023033"/>
    </source>
</evidence>
<evidence type="ECO:0000313" key="10">
    <source>
        <dbReference type="Proteomes" id="UP001162162"/>
    </source>
</evidence>
<organism evidence="9 10">
    <name type="scientific">Aromia moschata</name>
    <dbReference type="NCBI Taxonomy" id="1265417"/>
    <lineage>
        <taxon>Eukaryota</taxon>
        <taxon>Metazoa</taxon>
        <taxon>Ecdysozoa</taxon>
        <taxon>Arthropoda</taxon>
        <taxon>Hexapoda</taxon>
        <taxon>Insecta</taxon>
        <taxon>Pterygota</taxon>
        <taxon>Neoptera</taxon>
        <taxon>Endopterygota</taxon>
        <taxon>Coleoptera</taxon>
        <taxon>Polyphaga</taxon>
        <taxon>Cucujiformia</taxon>
        <taxon>Chrysomeloidea</taxon>
        <taxon>Cerambycidae</taxon>
        <taxon>Cerambycinae</taxon>
        <taxon>Callichromatini</taxon>
        <taxon>Aromia</taxon>
    </lineage>
</organism>
<dbReference type="EMBL" id="JAPWTK010000002">
    <property type="protein sequence ID" value="KAJ8962683.1"/>
    <property type="molecule type" value="Genomic_DNA"/>
</dbReference>
<dbReference type="GO" id="GO:0016705">
    <property type="term" value="F:oxidoreductase activity, acting on paired donors, with incorporation or reduction of molecular oxygen"/>
    <property type="evidence" value="ECO:0007669"/>
    <property type="project" value="InterPro"/>
</dbReference>
<evidence type="ECO:0008006" key="11">
    <source>
        <dbReference type="Google" id="ProtNLM"/>
    </source>
</evidence>
<name>A0AAV8ZG31_9CUCU</name>
<dbReference type="InterPro" id="IPR001128">
    <property type="entry name" value="Cyt_P450"/>
</dbReference>
<evidence type="ECO:0000256" key="1">
    <source>
        <dbReference type="ARBA" id="ARBA00001971"/>
    </source>
</evidence>
<keyword evidence="7 8" id="KW-0503">Monooxygenase</keyword>
<dbReference type="AlphaFoldDB" id="A0AAV8ZG31"/>
<comment type="cofactor">
    <cofactor evidence="1">
        <name>heme</name>
        <dbReference type="ChEBI" id="CHEBI:30413"/>
    </cofactor>
</comment>
<dbReference type="GO" id="GO:0005506">
    <property type="term" value="F:iron ion binding"/>
    <property type="evidence" value="ECO:0007669"/>
    <property type="project" value="InterPro"/>
</dbReference>
<evidence type="ECO:0000256" key="4">
    <source>
        <dbReference type="ARBA" id="ARBA00022723"/>
    </source>
</evidence>
<dbReference type="Gene3D" id="1.10.630.10">
    <property type="entry name" value="Cytochrome P450"/>
    <property type="match status" value="1"/>
</dbReference>
<evidence type="ECO:0000256" key="5">
    <source>
        <dbReference type="ARBA" id="ARBA00023002"/>
    </source>
</evidence>
<keyword evidence="10" id="KW-1185">Reference proteome</keyword>
<dbReference type="PANTHER" id="PTHR24279">
    <property type="entry name" value="CYTOCHROME P450"/>
    <property type="match status" value="1"/>
</dbReference>
<dbReference type="PANTHER" id="PTHR24279:SF120">
    <property type="entry name" value="CYTOCHROME P450"/>
    <property type="match status" value="1"/>
</dbReference>
<accession>A0AAV8ZG31</accession>
<proteinExistence type="inferred from homology"/>
<dbReference type="Proteomes" id="UP001162162">
    <property type="component" value="Unassembled WGS sequence"/>
</dbReference>
<dbReference type="GO" id="GO:0020037">
    <property type="term" value="F:heme binding"/>
    <property type="evidence" value="ECO:0007669"/>
    <property type="project" value="InterPro"/>
</dbReference>
<gene>
    <name evidence="9" type="ORF">NQ318_001080</name>
</gene>
<comment type="similarity">
    <text evidence="2 8">Belongs to the cytochrome P450 family.</text>
</comment>
<dbReference type="SUPFAM" id="SSF48264">
    <property type="entry name" value="Cytochrome P450"/>
    <property type="match status" value="1"/>
</dbReference>
<protein>
    <recommendedName>
        <fullName evidence="11">Cytochrome P450</fullName>
    </recommendedName>
</protein>
<dbReference type="GO" id="GO:0004497">
    <property type="term" value="F:monooxygenase activity"/>
    <property type="evidence" value="ECO:0007669"/>
    <property type="project" value="UniProtKB-KW"/>
</dbReference>
<comment type="caution">
    <text evidence="9">The sequence shown here is derived from an EMBL/GenBank/DDBJ whole genome shotgun (WGS) entry which is preliminary data.</text>
</comment>
<keyword evidence="3 8" id="KW-0349">Heme</keyword>
<reference evidence="9" key="1">
    <citation type="journal article" date="2023" name="Insect Mol. Biol.">
        <title>Genome sequencing provides insights into the evolution of gene families encoding plant cell wall-degrading enzymes in longhorned beetles.</title>
        <authorList>
            <person name="Shin N.R."/>
            <person name="Okamura Y."/>
            <person name="Kirsch R."/>
            <person name="Pauchet Y."/>
        </authorList>
    </citation>
    <scope>NUCLEOTIDE SEQUENCE</scope>
    <source>
        <strain evidence="9">AMC_N1</strain>
    </source>
</reference>
<dbReference type="InterPro" id="IPR050479">
    <property type="entry name" value="CYP11_CYP27_families"/>
</dbReference>
<evidence type="ECO:0000256" key="3">
    <source>
        <dbReference type="ARBA" id="ARBA00022617"/>
    </source>
</evidence>
<keyword evidence="4 8" id="KW-0479">Metal-binding</keyword>
<keyword evidence="6 8" id="KW-0408">Iron</keyword>
<evidence type="ECO:0000256" key="2">
    <source>
        <dbReference type="ARBA" id="ARBA00010617"/>
    </source>
</evidence>
<evidence type="ECO:0000256" key="6">
    <source>
        <dbReference type="ARBA" id="ARBA00023004"/>
    </source>
</evidence>
<keyword evidence="5 8" id="KW-0560">Oxidoreductase</keyword>
<evidence type="ECO:0000313" key="9">
    <source>
        <dbReference type="EMBL" id="KAJ8962683.1"/>
    </source>
</evidence>
<dbReference type="Pfam" id="PF00067">
    <property type="entry name" value="p450"/>
    <property type="match status" value="1"/>
</dbReference>
<sequence length="134" mass="15294">MAPIALGNLRTTVKDLVLGGYRIPKDTEVMTMHIIPSLSDEFKDAEKFIPDRYLRSADDEYSYKNAHAFASLPFGFGPRSCIGKRLANLELEIALTKIMRNFKMSWPHEDMKFDATLIYGITDPLKIRVEPVKE</sequence>
<dbReference type="InterPro" id="IPR036396">
    <property type="entry name" value="Cyt_P450_sf"/>
</dbReference>
<dbReference type="PROSITE" id="PS00086">
    <property type="entry name" value="CYTOCHROME_P450"/>
    <property type="match status" value="1"/>
</dbReference>
<evidence type="ECO:0000256" key="8">
    <source>
        <dbReference type="RuleBase" id="RU000461"/>
    </source>
</evidence>
<dbReference type="InterPro" id="IPR017972">
    <property type="entry name" value="Cyt_P450_CS"/>
</dbReference>